<keyword evidence="6 12" id="KW-0931">ER-Golgi transport</keyword>
<evidence type="ECO:0000256" key="3">
    <source>
        <dbReference type="ARBA" id="ARBA00022448"/>
    </source>
</evidence>
<dbReference type="Proteomes" id="UP000594260">
    <property type="component" value="Unplaced"/>
</dbReference>
<comment type="subcellular location">
    <subcellularLocation>
        <location evidence="12">Cytoplasm</location>
    </subcellularLocation>
    <subcellularLocation>
        <location evidence="1 12">Golgi apparatus membrane</location>
        <topology evidence="1 12">Peripheral membrane protein</topology>
        <orientation evidence="1 12">Cytoplasmic side</orientation>
    </subcellularLocation>
    <subcellularLocation>
        <location evidence="12">Cytoplasmic vesicle</location>
        <location evidence="12">COPI-coated vesicle membrane</location>
        <topology evidence="12">Peripheral membrane protein</topology>
        <orientation evidence="12">Cytoplasmic side</orientation>
    </subcellularLocation>
</comment>
<dbReference type="OrthoDB" id="10261439at2759"/>
<accession>A0A7M7KM86</accession>
<keyword evidence="7 12" id="KW-0653">Protein transport</keyword>
<dbReference type="GeneID" id="111253194"/>
<keyword evidence="9 12" id="KW-0472">Membrane</keyword>
<dbReference type="Pfam" id="PF07718">
    <property type="entry name" value="Coatamer_beta_C"/>
    <property type="match status" value="1"/>
</dbReference>
<feature type="domain" description="Coatomer beta subunit C-terminal" evidence="15">
    <location>
        <begin position="800"/>
        <end position="930"/>
    </location>
</feature>
<dbReference type="Pfam" id="PF01602">
    <property type="entry name" value="Adaptin_N"/>
    <property type="match status" value="1"/>
</dbReference>
<dbReference type="GO" id="GO:0006891">
    <property type="term" value="P:intra-Golgi vesicle-mediated transport"/>
    <property type="evidence" value="ECO:0007669"/>
    <property type="project" value="TreeGrafter"/>
</dbReference>
<feature type="domain" description="Clathrin/coatomer adaptor adaptin-like N-terminal" evidence="14">
    <location>
        <begin position="56"/>
        <end position="521"/>
    </location>
</feature>
<evidence type="ECO:0000256" key="5">
    <source>
        <dbReference type="ARBA" id="ARBA00022737"/>
    </source>
</evidence>
<keyword evidence="10 12" id="KW-0968">Cytoplasmic vesicle</keyword>
<dbReference type="PANTHER" id="PTHR10635">
    <property type="entry name" value="COATOMER SUBUNIT BETA"/>
    <property type="match status" value="1"/>
</dbReference>
<reference evidence="17" key="1">
    <citation type="submission" date="2021-01" db="UniProtKB">
        <authorList>
            <consortium name="EnsemblMetazoa"/>
        </authorList>
    </citation>
    <scope>IDENTIFICATION</scope>
</reference>
<evidence type="ECO:0000259" key="15">
    <source>
        <dbReference type="Pfam" id="PF07718"/>
    </source>
</evidence>
<evidence type="ECO:0000256" key="2">
    <source>
        <dbReference type="ARBA" id="ARBA00017024"/>
    </source>
</evidence>
<comment type="function">
    <text evidence="12">The coatomer is a cytosolic protein complex that binds to dilysine motifs and reversibly associates with Golgi non-clathrin-coated vesicles, which further mediate biosynthetic protein transport from the ER, via the Golgi up to the trans Golgi network. Coatomer complex is required for budding from Golgi membranes, and is essential for the retrograde Golgi-to-ER transport of dilysine-tagged proteins.</text>
</comment>
<dbReference type="RefSeq" id="XP_022668004.1">
    <property type="nucleotide sequence ID" value="XM_022812269.1"/>
</dbReference>
<keyword evidence="3 12" id="KW-0813">Transport</keyword>
<dbReference type="PIRSF" id="PIRSF005727">
    <property type="entry name" value="Coatomer_beta_subunit"/>
    <property type="match status" value="1"/>
</dbReference>
<keyword evidence="18" id="KW-1185">Reference proteome</keyword>
<dbReference type="InterPro" id="IPR011989">
    <property type="entry name" value="ARM-like"/>
</dbReference>
<evidence type="ECO:0000256" key="13">
    <source>
        <dbReference type="SAM" id="MobiDB-lite"/>
    </source>
</evidence>
<evidence type="ECO:0000256" key="6">
    <source>
        <dbReference type="ARBA" id="ARBA00022892"/>
    </source>
</evidence>
<evidence type="ECO:0000313" key="18">
    <source>
        <dbReference type="Proteomes" id="UP000594260"/>
    </source>
</evidence>
<protein>
    <recommendedName>
        <fullName evidence="2 12">Coatomer subunit beta</fullName>
    </recommendedName>
    <alternativeName>
        <fullName evidence="11 12">Beta-coat protein</fullName>
    </alternativeName>
</protein>
<evidence type="ECO:0000256" key="12">
    <source>
        <dbReference type="PIRNR" id="PIRNR005727"/>
    </source>
</evidence>
<organism evidence="17 18">
    <name type="scientific">Varroa destructor</name>
    <name type="common">Honeybee mite</name>
    <dbReference type="NCBI Taxonomy" id="109461"/>
    <lineage>
        <taxon>Eukaryota</taxon>
        <taxon>Metazoa</taxon>
        <taxon>Ecdysozoa</taxon>
        <taxon>Arthropoda</taxon>
        <taxon>Chelicerata</taxon>
        <taxon>Arachnida</taxon>
        <taxon>Acari</taxon>
        <taxon>Parasitiformes</taxon>
        <taxon>Mesostigmata</taxon>
        <taxon>Gamasina</taxon>
        <taxon>Dermanyssoidea</taxon>
        <taxon>Varroidae</taxon>
        <taxon>Varroa</taxon>
    </lineage>
</organism>
<evidence type="ECO:0000256" key="9">
    <source>
        <dbReference type="ARBA" id="ARBA00023136"/>
    </source>
</evidence>
<dbReference type="EnsemblMetazoa" id="XM_022812269">
    <property type="protein sequence ID" value="XP_022668004"/>
    <property type="gene ID" value="LOC111253194"/>
</dbReference>
<dbReference type="KEGG" id="vde:111253194"/>
<dbReference type="Pfam" id="PF14806">
    <property type="entry name" value="Coatomer_b_Cpla"/>
    <property type="match status" value="1"/>
</dbReference>
<feature type="region of interest" description="Disordered" evidence="13">
    <location>
        <begin position="531"/>
        <end position="572"/>
    </location>
</feature>
<evidence type="ECO:0000259" key="16">
    <source>
        <dbReference type="Pfam" id="PF14806"/>
    </source>
</evidence>
<evidence type="ECO:0000256" key="8">
    <source>
        <dbReference type="ARBA" id="ARBA00023034"/>
    </source>
</evidence>
<keyword evidence="8 12" id="KW-0333">Golgi apparatus</keyword>
<keyword evidence="5" id="KW-0677">Repeat</keyword>
<feature type="domain" description="Coatomer beta subunit appendage platform" evidence="16">
    <location>
        <begin position="937"/>
        <end position="1069"/>
    </location>
</feature>
<dbReference type="InterPro" id="IPR011710">
    <property type="entry name" value="Coatomer_bsu_C"/>
</dbReference>
<dbReference type="PANTHER" id="PTHR10635:SF0">
    <property type="entry name" value="COATOMER SUBUNIT BETA"/>
    <property type="match status" value="1"/>
</dbReference>
<comment type="subunit">
    <text evidence="12">Oligomeric complex that consists of at least the alpha, beta, beta', gamma, delta, epsilon and zeta subunits.</text>
</comment>
<dbReference type="InterPro" id="IPR002553">
    <property type="entry name" value="Clathrin/coatomer_adapt-like_N"/>
</dbReference>
<dbReference type="GO" id="GO:0006886">
    <property type="term" value="P:intracellular protein transport"/>
    <property type="evidence" value="ECO:0007669"/>
    <property type="project" value="InterPro"/>
</dbReference>
<evidence type="ECO:0000256" key="1">
    <source>
        <dbReference type="ARBA" id="ARBA00004255"/>
    </source>
</evidence>
<dbReference type="InterPro" id="IPR029446">
    <property type="entry name" value="COPB1_appendage_platform_dom"/>
</dbReference>
<keyword evidence="4 12" id="KW-0963">Cytoplasm</keyword>
<dbReference type="InterPro" id="IPR016024">
    <property type="entry name" value="ARM-type_fold"/>
</dbReference>
<evidence type="ECO:0000256" key="10">
    <source>
        <dbReference type="ARBA" id="ARBA00023329"/>
    </source>
</evidence>
<dbReference type="GO" id="GO:0005198">
    <property type="term" value="F:structural molecule activity"/>
    <property type="evidence" value="ECO:0007669"/>
    <property type="project" value="InterPro"/>
</dbReference>
<evidence type="ECO:0000259" key="14">
    <source>
        <dbReference type="Pfam" id="PF01602"/>
    </source>
</evidence>
<evidence type="ECO:0000256" key="11">
    <source>
        <dbReference type="ARBA" id="ARBA00030841"/>
    </source>
</evidence>
<dbReference type="InParanoid" id="A0A7M7KM86"/>
<proteinExistence type="predicted"/>
<evidence type="ECO:0000313" key="17">
    <source>
        <dbReference type="EnsemblMetazoa" id="XP_022668004"/>
    </source>
</evidence>
<name>A0A7M7KM86_VARDE</name>
<dbReference type="InterPro" id="IPR016460">
    <property type="entry name" value="COPB1"/>
</dbReference>
<sequence length="1078" mass="119298">MRTVDLHRKSSIGNQNMGWLAPDSPVPEGPCFTLLARTNDLGCVNDVRLRLDLEKGDIATKIRALETLVRLCVLEPTRLSSAAGRPTLMAVIRFLLPLQDHSIKRMLLLFWEVVPKTDGKGELLQEMILVCDSFRRDLEHPNEFIRGATLRLLTKLPWNGELFEPLYPCVAKCLTHRHPYVRRNAALCLYSMGRKCRELQVDVINALDVFLSTDQDPSAKRNAFLALCELSEPRALRYVEETDWSSFDALERSGRNLLQGPAIQLIYRTGLKHPQESWRFIQSVFHLLQSPIASVRFEASRALFALTSASTALRTSGQALVDLAISQTDNTAKIVLLDTLDQLRRKHPQPLEFLAVDLIRVVAGASDIEVCRRALELAVLLTTERSASDLVELLKRELRRLQTSPHQQADSVQVSEAVLTALQNCLASFPRTTPSVITCLTELVSSESESVCISAVRILRETLIRFPEYAPRAVGLVLQHFPLLREPAAIRHVSWLLGEFCERPEHVRDFIEQVTNSLTELPKEAAVEMEQRECNGTGSDSENGTNSNKASGAAKLCRSSSRTDRGASEKKSLPVVTADGTYATQSAFIMANSIANGTSSPWGHKVLLSHMIKGNFFIGTCVCGAVTKAACRFVTTKGTSVEQDTHALANLISATQKDGLVVNRHEIVARALRVIVFCLALADSSMFKGPATTDDRLRMMLCIRLLLLAQAGGDNVHSGLGGGQSTRQALNSFVTSTERRRELCRRKKTQKLGARGPMYLTEQHNSIRSSNGYEEADAPLLFDQLSGGNRLHGGPNTIDKQDIFSESLQKALSGNISSAVKDGDILANSLLAKVTQLTGRSDPLYAECYVHVTAHAIDLDVFVFNQTDDTLQNCTLELTTLGRLTGKRDMKLIDRPGPVVIGPHDFVTLRTTIKVTATDNGLIFGNISYDVKGSTSDTHVVVLNDIRINIVDFLVPDDTSQEDFRNTWAGLEWENKVIVSSPIRDLDAYLDLLIRKTNMACLTHGDSRLNRQTSMSNFLMANLSAKSLFNENVLANVCLERDPIEGELTGHVRVRARSQGLAWCLGDKISELQKCTKN</sequence>
<dbReference type="SUPFAM" id="SSF48371">
    <property type="entry name" value="ARM repeat"/>
    <property type="match status" value="1"/>
</dbReference>
<feature type="compositionally biased region" description="Basic and acidic residues" evidence="13">
    <location>
        <begin position="561"/>
        <end position="572"/>
    </location>
</feature>
<feature type="compositionally biased region" description="Polar residues" evidence="13">
    <location>
        <begin position="534"/>
        <end position="550"/>
    </location>
</feature>
<dbReference type="GO" id="GO:0030126">
    <property type="term" value="C:COPI vesicle coat"/>
    <property type="evidence" value="ECO:0007669"/>
    <property type="project" value="InterPro"/>
</dbReference>
<dbReference type="GO" id="GO:0006888">
    <property type="term" value="P:endoplasmic reticulum to Golgi vesicle-mediated transport"/>
    <property type="evidence" value="ECO:0007669"/>
    <property type="project" value="TreeGrafter"/>
</dbReference>
<dbReference type="GO" id="GO:0000139">
    <property type="term" value="C:Golgi membrane"/>
    <property type="evidence" value="ECO:0007669"/>
    <property type="project" value="UniProtKB-SubCell"/>
</dbReference>
<evidence type="ECO:0000256" key="4">
    <source>
        <dbReference type="ARBA" id="ARBA00022490"/>
    </source>
</evidence>
<dbReference type="AlphaFoldDB" id="A0A7M7KM86"/>
<dbReference type="Gene3D" id="1.25.10.10">
    <property type="entry name" value="Leucine-rich Repeat Variant"/>
    <property type="match status" value="1"/>
</dbReference>
<evidence type="ECO:0000256" key="7">
    <source>
        <dbReference type="ARBA" id="ARBA00022927"/>
    </source>
</evidence>